<dbReference type="AlphaFoldDB" id="A0AAD5MRR2"/>
<keyword evidence="2" id="KW-1185">Reference proteome</keyword>
<evidence type="ECO:0000313" key="1">
    <source>
        <dbReference type="EMBL" id="KAJ1352891.1"/>
    </source>
</evidence>
<dbReference type="Proteomes" id="UP001196413">
    <property type="component" value="Unassembled WGS sequence"/>
</dbReference>
<protein>
    <submittedName>
        <fullName evidence="1">Uncharacterized protein</fullName>
    </submittedName>
</protein>
<evidence type="ECO:0000313" key="2">
    <source>
        <dbReference type="Proteomes" id="UP001196413"/>
    </source>
</evidence>
<name>A0AAD5MRR2_PARTN</name>
<reference evidence="1" key="1">
    <citation type="submission" date="2021-06" db="EMBL/GenBank/DDBJ databases">
        <title>Parelaphostrongylus tenuis whole genome reference sequence.</title>
        <authorList>
            <person name="Garwood T.J."/>
            <person name="Larsen P.A."/>
            <person name="Fountain-Jones N.M."/>
            <person name="Garbe J.R."/>
            <person name="Macchietto M.G."/>
            <person name="Kania S.A."/>
            <person name="Gerhold R.W."/>
            <person name="Richards J.E."/>
            <person name="Wolf T.M."/>
        </authorList>
    </citation>
    <scope>NUCLEOTIDE SEQUENCE</scope>
    <source>
        <strain evidence="1">MNPRO001-30</strain>
        <tissue evidence="1">Meninges</tissue>
    </source>
</reference>
<accession>A0AAD5MRR2</accession>
<organism evidence="1 2">
    <name type="scientific">Parelaphostrongylus tenuis</name>
    <name type="common">Meningeal worm</name>
    <dbReference type="NCBI Taxonomy" id="148309"/>
    <lineage>
        <taxon>Eukaryota</taxon>
        <taxon>Metazoa</taxon>
        <taxon>Ecdysozoa</taxon>
        <taxon>Nematoda</taxon>
        <taxon>Chromadorea</taxon>
        <taxon>Rhabditida</taxon>
        <taxon>Rhabditina</taxon>
        <taxon>Rhabditomorpha</taxon>
        <taxon>Strongyloidea</taxon>
        <taxon>Metastrongylidae</taxon>
        <taxon>Parelaphostrongylus</taxon>
    </lineage>
</organism>
<gene>
    <name evidence="1" type="ORF">KIN20_009389</name>
</gene>
<proteinExistence type="predicted"/>
<comment type="caution">
    <text evidence="1">The sequence shown here is derived from an EMBL/GenBank/DDBJ whole genome shotgun (WGS) entry which is preliminary data.</text>
</comment>
<dbReference type="EMBL" id="JAHQIW010001554">
    <property type="protein sequence ID" value="KAJ1352891.1"/>
    <property type="molecule type" value="Genomic_DNA"/>
</dbReference>
<sequence>MVMSWVNATHRTIELTPPKYQGCKVDCALSPKTYSTLLSVRSFGFIVFGDSPIEVGD</sequence>